<keyword evidence="2" id="KW-1185">Reference proteome</keyword>
<protein>
    <submittedName>
        <fullName evidence="1">Uncharacterized protein</fullName>
    </submittedName>
</protein>
<accession>A0ABN0X2P8</accession>
<gene>
    <name evidence="1" type="ORF">GCM10009092_17490</name>
</gene>
<comment type="caution">
    <text evidence="1">The sequence shown here is derived from an EMBL/GenBank/DDBJ whole genome shotgun (WGS) entry which is preliminary data.</text>
</comment>
<reference evidence="1 2" key="1">
    <citation type="journal article" date="2019" name="Int. J. Syst. Evol. Microbiol.">
        <title>The Global Catalogue of Microorganisms (GCM) 10K type strain sequencing project: providing services to taxonomists for standard genome sequencing and annotation.</title>
        <authorList>
            <consortium name="The Broad Institute Genomics Platform"/>
            <consortium name="The Broad Institute Genome Sequencing Center for Infectious Disease"/>
            <person name="Wu L."/>
            <person name="Ma J."/>
        </authorList>
    </citation>
    <scope>NUCLEOTIDE SEQUENCE [LARGE SCALE GENOMIC DNA]</scope>
    <source>
        <strain evidence="1 2">JCM 13378</strain>
    </source>
</reference>
<dbReference type="EMBL" id="BAAAEI010000007">
    <property type="protein sequence ID" value="GAA0353615.1"/>
    <property type="molecule type" value="Genomic_DNA"/>
</dbReference>
<dbReference type="Proteomes" id="UP001501757">
    <property type="component" value="Unassembled WGS sequence"/>
</dbReference>
<name>A0ABN0X2P8_9ALTE</name>
<evidence type="ECO:0000313" key="2">
    <source>
        <dbReference type="Proteomes" id="UP001501757"/>
    </source>
</evidence>
<organism evidence="1 2">
    <name type="scientific">Bowmanella denitrificans</name>
    <dbReference type="NCBI Taxonomy" id="366582"/>
    <lineage>
        <taxon>Bacteria</taxon>
        <taxon>Pseudomonadati</taxon>
        <taxon>Pseudomonadota</taxon>
        <taxon>Gammaproteobacteria</taxon>
        <taxon>Alteromonadales</taxon>
        <taxon>Alteromonadaceae</taxon>
        <taxon>Bowmanella</taxon>
    </lineage>
</organism>
<evidence type="ECO:0000313" key="1">
    <source>
        <dbReference type="EMBL" id="GAA0353615.1"/>
    </source>
</evidence>
<proteinExistence type="predicted"/>
<sequence>MYESIFLWSPIIEVSKNSKIQFKASSRAANGIYPTLGITIYDSDTGEAVWSEKEKFVGENTVFTLSPPGNATRVYLRLRLHDYIFDQDNREYQLVELRDFKVE</sequence>